<organism evidence="5 6">
    <name type="scientific">Acorus gramineus</name>
    <name type="common">Dwarf sweet flag</name>
    <dbReference type="NCBI Taxonomy" id="55184"/>
    <lineage>
        <taxon>Eukaryota</taxon>
        <taxon>Viridiplantae</taxon>
        <taxon>Streptophyta</taxon>
        <taxon>Embryophyta</taxon>
        <taxon>Tracheophyta</taxon>
        <taxon>Spermatophyta</taxon>
        <taxon>Magnoliopsida</taxon>
        <taxon>Liliopsida</taxon>
        <taxon>Acoraceae</taxon>
        <taxon>Acorus</taxon>
    </lineage>
</organism>
<keyword evidence="2" id="KW-0677">Repeat</keyword>
<feature type="compositionally biased region" description="Basic residues" evidence="4">
    <location>
        <begin position="30"/>
        <end position="52"/>
    </location>
</feature>
<dbReference type="Proteomes" id="UP001179952">
    <property type="component" value="Unassembled WGS sequence"/>
</dbReference>
<comment type="caution">
    <text evidence="5">The sequence shown here is derived from an EMBL/GenBank/DDBJ whole genome shotgun (WGS) entry which is preliminary data.</text>
</comment>
<dbReference type="PROSITE" id="PS51375">
    <property type="entry name" value="PPR"/>
    <property type="match status" value="13"/>
</dbReference>
<sequence>MRNISKIRSFTLQPIKPNPFNIFSRFKSSNNRKPKRASSFSRRTHTRKNPHKPSKDGEPSLLDRITRIIGMRNLEQIEDDPFKLSHSINASLKESTGLARRMAEESPSVAVLNRGDHGNLISEDNRSENSSIEGSSQSINASLNESTGFAGRMAEHRVRIATLDQVDHIKLISEETQSANSCIEGPPSISGRLKESRGLAHLMDGQSARIMTANRMCSRKSILEETQLANYCIGRVVDGIMEIIRAENPAMQMEERLEMSEFAFDPDVVEKVLMSCFKVDDLALRFFNWVRFHHGFQHTTGTFNAMINIAGEAGDVELLERLVSEMEEESCPKNMQTWTMIVSCYGNVGLLGKALWAFEKMRKSGLEPDEALYKALIRGLCNGREAELALEFYREMVSRNIRGDDQTYNSIMYCLSRERHVMAVRWVGDDMMRISQVPELEAFNRMLKCFCNTGRLDEARKLISEMRVKNLTIDEENIESLVKGLCSSRRVGDALKIIDDRKQKCGVNGRFYGFIVDGYLRNGDILKAYEILNDMITTGCLPSINTFTQVIQSLFRSDEYEKACKLYSEMLENGLKPNVVIKTVMVAEHTRQNCIAEAWKAFESLKQNGMNPTRKAYSVFIEELCGVSKPDEAFKLLKEMYSKMVVDDSLLCLVASSFNKNGELEMAKQVENMCRTPKVKNPEMPNGAFRSDIDFNQIPTPISSPCVDVPQTMVCRDNDLQEVCRILSSTYSWSSMQELLEKREIHFTPCLVEEVLYRCQRHGHATLCFFSWVSQQPGYRHTTEMYNMAIKISGSGKDFKHMTSLFLEMGSRGCTPTLNTWNIMITQYGRAGLTDIMLKKFKQMKQEAFKPNRSTYKFVIVFLCEKESKKADEAIKIFQEMICEGHDPDNEVIDAYYSCLCEVGKLSEAKRCVEILCERGLAPQNSYTLLVKSLCRTRRLEEAMALVDDMVHLGCVVDKYIYGSIVYGLLKEGCLDEALAKVESMRTHGIPPTTHIYTSLMNYYLKKKQLMKAMQIFKKMKEDGCDPSIITYSALIRGYVNQGMISDAWDVFHKMKVKGPSPDFKTYSMFISCLCKVGRSVEGLELIDDMRENGFTPSAVNFRSVFNGLKGEGKQDLAKKVLLDKWHTKRRRKFLS</sequence>
<feature type="repeat" description="PPR" evidence="3">
    <location>
        <begin position="299"/>
        <end position="333"/>
    </location>
</feature>
<feature type="repeat" description="PPR" evidence="3">
    <location>
        <begin position="369"/>
        <end position="403"/>
    </location>
</feature>
<dbReference type="SUPFAM" id="SSF48452">
    <property type="entry name" value="TPR-like"/>
    <property type="match status" value="1"/>
</dbReference>
<feature type="repeat" description="PPR" evidence="3">
    <location>
        <begin position="508"/>
        <end position="542"/>
    </location>
</feature>
<dbReference type="EMBL" id="JAUJYN010000009">
    <property type="protein sequence ID" value="KAK1263157.1"/>
    <property type="molecule type" value="Genomic_DNA"/>
</dbReference>
<name>A0AAV9AG41_ACOGR</name>
<feature type="repeat" description="PPR" evidence="3">
    <location>
        <begin position="1028"/>
        <end position="1062"/>
    </location>
</feature>
<feature type="repeat" description="PPR" evidence="3">
    <location>
        <begin position="334"/>
        <end position="368"/>
    </location>
</feature>
<evidence type="ECO:0000256" key="2">
    <source>
        <dbReference type="ARBA" id="ARBA00022737"/>
    </source>
</evidence>
<dbReference type="PANTHER" id="PTHR47447">
    <property type="entry name" value="OS03G0856100 PROTEIN"/>
    <property type="match status" value="1"/>
</dbReference>
<keyword evidence="6" id="KW-1185">Reference proteome</keyword>
<feature type="repeat" description="PPR" evidence="3">
    <location>
        <begin position="439"/>
        <end position="473"/>
    </location>
</feature>
<dbReference type="NCBIfam" id="TIGR00756">
    <property type="entry name" value="PPR"/>
    <property type="match status" value="12"/>
</dbReference>
<evidence type="ECO:0000313" key="6">
    <source>
        <dbReference type="Proteomes" id="UP001179952"/>
    </source>
</evidence>
<feature type="repeat" description="PPR" evidence="3">
    <location>
        <begin position="923"/>
        <end position="957"/>
    </location>
</feature>
<dbReference type="Pfam" id="PF01535">
    <property type="entry name" value="PPR"/>
    <property type="match status" value="7"/>
</dbReference>
<feature type="region of interest" description="Disordered" evidence="4">
    <location>
        <begin position="99"/>
        <end position="138"/>
    </location>
</feature>
<dbReference type="SUPFAM" id="SSF81901">
    <property type="entry name" value="HCP-like"/>
    <property type="match status" value="1"/>
</dbReference>
<evidence type="ECO:0000256" key="4">
    <source>
        <dbReference type="SAM" id="MobiDB-lite"/>
    </source>
</evidence>
<dbReference type="PANTHER" id="PTHR47447:SF28">
    <property type="entry name" value="PENTACOTRIPEPTIDE-REPEAT REGION OF PRORP DOMAIN-CONTAINING PROTEIN"/>
    <property type="match status" value="1"/>
</dbReference>
<accession>A0AAV9AG41</accession>
<feature type="compositionally biased region" description="Low complexity" evidence="4">
    <location>
        <begin position="128"/>
        <end position="138"/>
    </location>
</feature>
<dbReference type="Pfam" id="PF13041">
    <property type="entry name" value="PPR_2"/>
    <property type="match status" value="2"/>
</dbReference>
<dbReference type="Pfam" id="PF13812">
    <property type="entry name" value="PPR_3"/>
    <property type="match status" value="2"/>
</dbReference>
<evidence type="ECO:0000256" key="1">
    <source>
        <dbReference type="ARBA" id="ARBA00007626"/>
    </source>
</evidence>
<feature type="repeat" description="PPR" evidence="3">
    <location>
        <begin position="993"/>
        <end position="1027"/>
    </location>
</feature>
<reference evidence="5" key="1">
    <citation type="journal article" date="2023" name="Nat. Commun.">
        <title>Diploid and tetraploid genomes of Acorus and the evolution of monocots.</title>
        <authorList>
            <person name="Ma L."/>
            <person name="Liu K.W."/>
            <person name="Li Z."/>
            <person name="Hsiao Y.Y."/>
            <person name="Qi Y."/>
            <person name="Fu T."/>
            <person name="Tang G.D."/>
            <person name="Zhang D."/>
            <person name="Sun W.H."/>
            <person name="Liu D.K."/>
            <person name="Li Y."/>
            <person name="Chen G.Z."/>
            <person name="Liu X.D."/>
            <person name="Liao X.Y."/>
            <person name="Jiang Y.T."/>
            <person name="Yu X."/>
            <person name="Hao Y."/>
            <person name="Huang J."/>
            <person name="Zhao X.W."/>
            <person name="Ke S."/>
            <person name="Chen Y.Y."/>
            <person name="Wu W.L."/>
            <person name="Hsu J.L."/>
            <person name="Lin Y.F."/>
            <person name="Huang M.D."/>
            <person name="Li C.Y."/>
            <person name="Huang L."/>
            <person name="Wang Z.W."/>
            <person name="Zhao X."/>
            <person name="Zhong W.Y."/>
            <person name="Peng D.H."/>
            <person name="Ahmad S."/>
            <person name="Lan S."/>
            <person name="Zhang J.S."/>
            <person name="Tsai W.C."/>
            <person name="Van de Peer Y."/>
            <person name="Liu Z.J."/>
        </authorList>
    </citation>
    <scope>NUCLEOTIDE SEQUENCE</scope>
    <source>
        <strain evidence="5">SCP</strain>
    </source>
</reference>
<proteinExistence type="inferred from homology"/>
<dbReference type="InterPro" id="IPR011990">
    <property type="entry name" value="TPR-like_helical_dom_sf"/>
</dbReference>
<evidence type="ECO:0000313" key="5">
    <source>
        <dbReference type="EMBL" id="KAK1263157.1"/>
    </source>
</evidence>
<feature type="repeat" description="PPR" evidence="3">
    <location>
        <begin position="852"/>
        <end position="888"/>
    </location>
</feature>
<evidence type="ECO:0000256" key="3">
    <source>
        <dbReference type="PROSITE-ProRule" id="PRU00708"/>
    </source>
</evidence>
<dbReference type="AlphaFoldDB" id="A0AAV9AG41"/>
<feature type="region of interest" description="Disordered" evidence="4">
    <location>
        <begin position="22"/>
        <end position="62"/>
    </location>
</feature>
<reference evidence="5" key="2">
    <citation type="submission" date="2023-06" db="EMBL/GenBank/DDBJ databases">
        <authorList>
            <person name="Ma L."/>
            <person name="Liu K.-W."/>
            <person name="Li Z."/>
            <person name="Hsiao Y.-Y."/>
            <person name="Qi Y."/>
            <person name="Fu T."/>
            <person name="Tang G."/>
            <person name="Zhang D."/>
            <person name="Sun W.-H."/>
            <person name="Liu D.-K."/>
            <person name="Li Y."/>
            <person name="Chen G.-Z."/>
            <person name="Liu X.-D."/>
            <person name="Liao X.-Y."/>
            <person name="Jiang Y.-T."/>
            <person name="Yu X."/>
            <person name="Hao Y."/>
            <person name="Huang J."/>
            <person name="Zhao X.-W."/>
            <person name="Ke S."/>
            <person name="Chen Y.-Y."/>
            <person name="Wu W.-L."/>
            <person name="Hsu J.-L."/>
            <person name="Lin Y.-F."/>
            <person name="Huang M.-D."/>
            <person name="Li C.-Y."/>
            <person name="Huang L."/>
            <person name="Wang Z.-W."/>
            <person name="Zhao X."/>
            <person name="Zhong W.-Y."/>
            <person name="Peng D.-H."/>
            <person name="Ahmad S."/>
            <person name="Lan S."/>
            <person name="Zhang J.-S."/>
            <person name="Tsai W.-C."/>
            <person name="Van De Peer Y."/>
            <person name="Liu Z.-J."/>
        </authorList>
    </citation>
    <scope>NUCLEOTIDE SEQUENCE</scope>
    <source>
        <strain evidence="5">SCP</strain>
        <tissue evidence="5">Leaves</tissue>
    </source>
</reference>
<protein>
    <submittedName>
        <fullName evidence="5">Pentatricopeptide repeat-containing protein</fullName>
    </submittedName>
</protein>
<gene>
    <name evidence="5" type="ORF">QJS04_geneDACA009386</name>
</gene>
<feature type="repeat" description="PPR" evidence="3">
    <location>
        <begin position="1063"/>
        <end position="1097"/>
    </location>
</feature>
<feature type="repeat" description="PPR" evidence="3">
    <location>
        <begin position="817"/>
        <end position="851"/>
    </location>
</feature>
<comment type="similarity">
    <text evidence="1">Belongs to the PPR family. P subfamily.</text>
</comment>
<feature type="repeat" description="PPR" evidence="3">
    <location>
        <begin position="543"/>
        <end position="577"/>
    </location>
</feature>
<feature type="repeat" description="PPR" evidence="3">
    <location>
        <begin position="958"/>
        <end position="992"/>
    </location>
</feature>
<dbReference type="InterPro" id="IPR002885">
    <property type="entry name" value="PPR_rpt"/>
</dbReference>
<dbReference type="Gene3D" id="1.25.40.10">
    <property type="entry name" value="Tetratricopeptide repeat domain"/>
    <property type="match status" value="7"/>
</dbReference>